<evidence type="ECO:0000256" key="8">
    <source>
        <dbReference type="ARBA" id="ARBA00023242"/>
    </source>
</evidence>
<evidence type="ECO:0000256" key="5">
    <source>
        <dbReference type="ARBA" id="ARBA00020264"/>
    </source>
</evidence>
<reference evidence="10 11" key="1">
    <citation type="submission" date="2018-10" db="EMBL/GenBank/DDBJ databases">
        <title>Fifty Aureobasidium pullulans genomes reveal a recombining polyextremotolerant generalist.</title>
        <authorList>
            <person name="Gostincar C."/>
            <person name="Turk M."/>
            <person name="Zajc J."/>
            <person name="Gunde-Cimerman N."/>
        </authorList>
    </citation>
    <scope>NUCLEOTIDE SEQUENCE [LARGE SCALE GENOMIC DNA]</scope>
    <source>
        <strain evidence="10 11">EXF-9785</strain>
    </source>
</reference>
<dbReference type="Proteomes" id="UP000308953">
    <property type="component" value="Unassembled WGS sequence"/>
</dbReference>
<evidence type="ECO:0000256" key="2">
    <source>
        <dbReference type="ARBA" id="ARBA00004496"/>
    </source>
</evidence>
<keyword evidence="8" id="KW-0539">Nucleus</keyword>
<dbReference type="GO" id="GO:0005634">
    <property type="term" value="C:nucleus"/>
    <property type="evidence" value="ECO:0007669"/>
    <property type="project" value="UniProtKB-SubCell"/>
</dbReference>
<keyword evidence="7" id="KW-0819">tRNA processing</keyword>
<comment type="similarity">
    <text evidence="4">Belongs to the ELP5 family.</text>
</comment>
<evidence type="ECO:0000256" key="9">
    <source>
        <dbReference type="SAM" id="MobiDB-lite"/>
    </source>
</evidence>
<accession>A0A4S9EE83</accession>
<comment type="subcellular location">
    <subcellularLocation>
        <location evidence="2">Cytoplasm</location>
    </subcellularLocation>
    <subcellularLocation>
        <location evidence="1">Nucleus</location>
    </subcellularLocation>
</comment>
<dbReference type="CDD" id="cd19496">
    <property type="entry name" value="Elp5"/>
    <property type="match status" value="1"/>
</dbReference>
<evidence type="ECO:0000256" key="7">
    <source>
        <dbReference type="ARBA" id="ARBA00022694"/>
    </source>
</evidence>
<dbReference type="PANTHER" id="PTHR15641:SF1">
    <property type="entry name" value="ELONGATOR COMPLEX PROTEIN 5"/>
    <property type="match status" value="1"/>
</dbReference>
<dbReference type="InterPro" id="IPR027417">
    <property type="entry name" value="P-loop_NTPase"/>
</dbReference>
<evidence type="ECO:0000256" key="6">
    <source>
        <dbReference type="ARBA" id="ARBA00022490"/>
    </source>
</evidence>
<dbReference type="UniPathway" id="UPA00988"/>
<organism evidence="10 11">
    <name type="scientific">Aureobasidium pullulans</name>
    <name type="common">Black yeast</name>
    <name type="synonym">Pullularia pullulans</name>
    <dbReference type="NCBI Taxonomy" id="5580"/>
    <lineage>
        <taxon>Eukaryota</taxon>
        <taxon>Fungi</taxon>
        <taxon>Dikarya</taxon>
        <taxon>Ascomycota</taxon>
        <taxon>Pezizomycotina</taxon>
        <taxon>Dothideomycetes</taxon>
        <taxon>Dothideomycetidae</taxon>
        <taxon>Dothideales</taxon>
        <taxon>Saccotheciaceae</taxon>
        <taxon>Aureobasidium</taxon>
    </lineage>
</organism>
<dbReference type="InterPro" id="IPR019519">
    <property type="entry name" value="Elp5"/>
</dbReference>
<dbReference type="EMBL" id="QZAV01000296">
    <property type="protein sequence ID" value="THX30834.1"/>
    <property type="molecule type" value="Genomic_DNA"/>
</dbReference>
<evidence type="ECO:0000313" key="11">
    <source>
        <dbReference type="Proteomes" id="UP000308953"/>
    </source>
</evidence>
<sequence>MPIIYTGSNDLIAKLFTTMAPTTLQHRRTHNLLLISKLLSQRENVSPFTLIVDNLEQSGKPVLKEYVRRATAAKTEVIFVSFETLKKPKDVGVFVKAWESGVQQAQKEVGALIAKATQTQQRKLLIIDNLNTLASDPSTAANLPALLSSFLSPTVSLVAVYHADIPTPPSITSTSPYTPQPLTVLKYLATTILTTHAINHILAAKAARERSVAEPVFGLAEETEGILLGLGGNSPSGLVLEMEYRRKSGRGVREWYFLPHPSLQKHEAVGVRNRFKETVMLLEDHVLYRRPAEEKEQAGDDMDVTFELGLTDRQRQAREGVVLPYFDAQKGGGEGGRILYDMGEEDDFDEEEDEI</sequence>
<dbReference type="GO" id="GO:0000049">
    <property type="term" value="F:tRNA binding"/>
    <property type="evidence" value="ECO:0007669"/>
    <property type="project" value="TreeGrafter"/>
</dbReference>
<feature type="region of interest" description="Disordered" evidence="9">
    <location>
        <begin position="336"/>
        <end position="355"/>
    </location>
</feature>
<dbReference type="PANTHER" id="PTHR15641">
    <property type="entry name" value="ELONGATOR COMPLEX PROTEIN 5"/>
    <property type="match status" value="1"/>
</dbReference>
<evidence type="ECO:0000256" key="4">
    <source>
        <dbReference type="ARBA" id="ARBA00009567"/>
    </source>
</evidence>
<dbReference type="GO" id="GO:0033588">
    <property type="term" value="C:elongator holoenzyme complex"/>
    <property type="evidence" value="ECO:0007669"/>
    <property type="project" value="InterPro"/>
</dbReference>
<keyword evidence="6" id="KW-0963">Cytoplasm</keyword>
<feature type="compositionally biased region" description="Acidic residues" evidence="9">
    <location>
        <begin position="342"/>
        <end position="355"/>
    </location>
</feature>
<comment type="caution">
    <text evidence="10">The sequence shown here is derived from an EMBL/GenBank/DDBJ whole genome shotgun (WGS) entry which is preliminary data.</text>
</comment>
<dbReference type="GO" id="GO:0002098">
    <property type="term" value="P:tRNA wobble uridine modification"/>
    <property type="evidence" value="ECO:0007669"/>
    <property type="project" value="InterPro"/>
</dbReference>
<dbReference type="GO" id="GO:0005829">
    <property type="term" value="C:cytosol"/>
    <property type="evidence" value="ECO:0007669"/>
    <property type="project" value="TreeGrafter"/>
</dbReference>
<dbReference type="Pfam" id="PF10483">
    <property type="entry name" value="Elong_Iki1"/>
    <property type="match status" value="1"/>
</dbReference>
<evidence type="ECO:0000256" key="1">
    <source>
        <dbReference type="ARBA" id="ARBA00004123"/>
    </source>
</evidence>
<evidence type="ECO:0000256" key="3">
    <source>
        <dbReference type="ARBA" id="ARBA00005043"/>
    </source>
</evidence>
<dbReference type="Gene3D" id="3.40.50.300">
    <property type="entry name" value="P-loop containing nucleotide triphosphate hydrolases"/>
    <property type="match status" value="1"/>
</dbReference>
<gene>
    <name evidence="10" type="ORF">D6D10_08537</name>
</gene>
<protein>
    <recommendedName>
        <fullName evidence="5">Elongator complex protein 5</fullName>
    </recommendedName>
</protein>
<name>A0A4S9EE83_AURPU</name>
<evidence type="ECO:0000313" key="10">
    <source>
        <dbReference type="EMBL" id="THX30834.1"/>
    </source>
</evidence>
<dbReference type="AlphaFoldDB" id="A0A4S9EE83"/>
<proteinExistence type="inferred from homology"/>
<comment type="pathway">
    <text evidence="3">tRNA modification; 5-methoxycarbonylmethyl-2-thiouridine-tRNA biosynthesis.</text>
</comment>